<evidence type="ECO:0000256" key="6">
    <source>
        <dbReference type="ARBA" id="ARBA00023235"/>
    </source>
</evidence>
<keyword evidence="3 7" id="KW-0799">Topoisomerase</keyword>
<dbReference type="Proteomes" id="UP001230220">
    <property type="component" value="Unassembled WGS sequence"/>
</dbReference>
<dbReference type="InterPro" id="IPR013760">
    <property type="entry name" value="Topo_IIA-like_dom_sf"/>
</dbReference>
<dbReference type="PANTHER" id="PTHR43493">
    <property type="entry name" value="DNA GYRASE/TOPOISOMERASE SUBUNIT A"/>
    <property type="match status" value="1"/>
</dbReference>
<feature type="site" description="Transition state stabilizer" evidence="7">
    <location>
        <position position="121"/>
    </location>
</feature>
<dbReference type="RefSeq" id="WP_307404382.1">
    <property type="nucleotide sequence ID" value="NZ_JAUSUR010000001.1"/>
</dbReference>
<comment type="catalytic activity">
    <reaction evidence="1 7 8">
        <text>ATP-dependent breakage, passage and rejoining of double-stranded DNA.</text>
        <dbReference type="EC" id="5.6.2.2"/>
    </reaction>
</comment>
<dbReference type="InterPro" id="IPR035516">
    <property type="entry name" value="Gyrase/topoIV_suA_C"/>
</dbReference>
<keyword evidence="2 7" id="KW-1003">Cell membrane</keyword>
<feature type="active site" description="O-(5'-phospho-DNA)-tyrosine intermediate" evidence="7 8">
    <location>
        <position position="122"/>
    </location>
</feature>
<dbReference type="InterPro" id="IPR013757">
    <property type="entry name" value="Topo_IIA_A_a_sf"/>
</dbReference>
<keyword evidence="11" id="KW-1185">Reference proteome</keyword>
<feature type="site" description="Interaction with DNA" evidence="7">
    <location>
        <position position="78"/>
    </location>
</feature>
<evidence type="ECO:0000256" key="5">
    <source>
        <dbReference type="ARBA" id="ARBA00023136"/>
    </source>
</evidence>
<reference evidence="10 11" key="1">
    <citation type="submission" date="2023-07" db="EMBL/GenBank/DDBJ databases">
        <title>Genomic Encyclopedia of Type Strains, Phase IV (KMG-IV): sequencing the most valuable type-strain genomes for metagenomic binning, comparative biology and taxonomic classification.</title>
        <authorList>
            <person name="Goeker M."/>
        </authorList>
    </citation>
    <scope>NUCLEOTIDE SEQUENCE [LARGE SCALE GENOMIC DNA]</scope>
    <source>
        <strain evidence="10 11">DSM 16784</strain>
    </source>
</reference>
<dbReference type="SMART" id="SM00434">
    <property type="entry name" value="TOP4c"/>
    <property type="match status" value="1"/>
</dbReference>
<feature type="site" description="Interaction with DNA" evidence="7">
    <location>
        <position position="97"/>
    </location>
</feature>
<dbReference type="InterPro" id="IPR002205">
    <property type="entry name" value="Topo_IIA_dom_A"/>
</dbReference>
<dbReference type="PANTHER" id="PTHR43493:SF9">
    <property type="entry name" value="DNA TOPOISOMERASE 4 SUBUNIT A"/>
    <property type="match status" value="1"/>
</dbReference>
<dbReference type="Pfam" id="PF00521">
    <property type="entry name" value="DNA_topoisoIV"/>
    <property type="match status" value="1"/>
</dbReference>
<evidence type="ECO:0000313" key="10">
    <source>
        <dbReference type="EMBL" id="MDQ0359342.1"/>
    </source>
</evidence>
<dbReference type="Gene3D" id="3.90.199.10">
    <property type="entry name" value="Topoisomerase II, domain 5"/>
    <property type="match status" value="1"/>
</dbReference>
<dbReference type="Pfam" id="PF03989">
    <property type="entry name" value="DNA_gyraseA_C"/>
    <property type="match status" value="3"/>
</dbReference>
<evidence type="ECO:0000256" key="7">
    <source>
        <dbReference type="HAMAP-Rule" id="MF_00937"/>
    </source>
</evidence>
<evidence type="ECO:0000256" key="8">
    <source>
        <dbReference type="PROSITE-ProRule" id="PRU01384"/>
    </source>
</evidence>
<dbReference type="PROSITE" id="PS52040">
    <property type="entry name" value="TOPO_IIA"/>
    <property type="match status" value="1"/>
</dbReference>
<organism evidence="10 11">
    <name type="scientific">Breznakia pachnodae</name>
    <dbReference type="NCBI Taxonomy" id="265178"/>
    <lineage>
        <taxon>Bacteria</taxon>
        <taxon>Bacillati</taxon>
        <taxon>Bacillota</taxon>
        <taxon>Erysipelotrichia</taxon>
        <taxon>Erysipelotrichales</taxon>
        <taxon>Erysipelotrichaceae</taxon>
        <taxon>Breznakia</taxon>
    </lineage>
</organism>
<feature type="site" description="Interaction with DNA" evidence="7">
    <location>
        <position position="42"/>
    </location>
</feature>
<comment type="caution">
    <text evidence="10">The sequence shown here is derived from an EMBL/GenBank/DDBJ whole genome shotgun (WGS) entry which is preliminary data.</text>
</comment>
<comment type="similarity">
    <text evidence="7">Belongs to the type II topoisomerase GyrA/ParC subunit family. ParC type 2 subfamily.</text>
</comment>
<evidence type="ECO:0000259" key="9">
    <source>
        <dbReference type="PROSITE" id="PS52040"/>
    </source>
</evidence>
<keyword evidence="5 7" id="KW-0472">Membrane</keyword>
<dbReference type="NCBIfam" id="TIGR01061">
    <property type="entry name" value="parC_Gpos"/>
    <property type="match status" value="1"/>
</dbReference>
<dbReference type="EC" id="5.6.2.2" evidence="7"/>
<dbReference type="Gene3D" id="3.30.1360.40">
    <property type="match status" value="1"/>
</dbReference>
<evidence type="ECO:0000313" key="11">
    <source>
        <dbReference type="Proteomes" id="UP001230220"/>
    </source>
</evidence>
<comment type="subunit">
    <text evidence="7">Heterotetramer composed of ParC and ParE.</text>
</comment>
<evidence type="ECO:0000256" key="3">
    <source>
        <dbReference type="ARBA" id="ARBA00023029"/>
    </source>
</evidence>
<dbReference type="EMBL" id="JAUSUR010000001">
    <property type="protein sequence ID" value="MDQ0359342.1"/>
    <property type="molecule type" value="Genomic_DNA"/>
</dbReference>
<protein>
    <recommendedName>
        <fullName evidence="7">DNA topoisomerase 4 subunit A</fullName>
        <ecNumber evidence="7">5.6.2.2</ecNumber>
    </recommendedName>
    <alternativeName>
        <fullName evidence="7">Topoisomerase IV subunit A</fullName>
    </alternativeName>
</protein>
<dbReference type="InterPro" id="IPR050220">
    <property type="entry name" value="Type_II_DNA_Topoisomerases"/>
</dbReference>
<dbReference type="InterPro" id="IPR006691">
    <property type="entry name" value="GyrA/parC_rep"/>
</dbReference>
<proteinExistence type="inferred from homology"/>
<feature type="site" description="Interaction with DNA" evidence="7">
    <location>
        <position position="91"/>
    </location>
</feature>
<gene>
    <name evidence="7" type="primary">parC</name>
    <name evidence="10" type="ORF">J2S15_000073</name>
</gene>
<keyword evidence="4 7" id="KW-0238">DNA-binding</keyword>
<sequence length="822" mass="93647">MSDQKHNLVITPLEDIMGDRFGRYSKYIIQERALPDARDGLKPVQRRILFAMNEDGNTHDKKYRKSAKSVGIIMGNYHPHGDSSIYDAMVRLSQDWKSRIPLIDMQGNNGSIDDDPAAAMRYTEVRLAPIAQMLLQDINKETVEFAPNFDDTEQEPTVLPARYPNLLVNGISGIAAGYATNIPPHNISEVLDAAIYRIQHKSCSLDELMDYVQGPDFPTGGIVQGKDGIRDAFTTGKGKVMMRAKAEITKTKTIQQIIINEIPYDVIKCNLVRKMDEIRINKDIDGIIDVRDESDRNGMRICVDVKKDADAQLILNYFYKNTDLQISYNYNVVAIVNKRPMQLGLAEMLDAFIDHRDEVITRRSRFDLDKKEKRCHILEGLIKCISILDEVIALIRSSKDKGDSKRKLMEAYDFTEPQAEAIVTLQLYRLSNTDVTALREEFARLTNEMEELQDILDNPKSLKNLMIRELKEVKELYGRDRITKIEDTIEEIKIDKVAMISNDRYVVTVSKDGWAKRVSMRSFGASENTMTGTKEGDHLIGFEEVNNLDYLIFFTNLGTYGYLPVYELGEHKWKDLGTHLNTKMKMSGEEKLINAFIIRNFKQDGYFVSVSKHGMIKKTRIADFEVSRNNKTMSCMNLHKEDVLVSTSLAYAHNEVVLATRNGYGAHYKLDQIPASAPKSKGVKAMNLNDDTIIGVQTIMDANKYLLIVCESGAMKRLKLDEIDFMNRPVKGLLLHRQVKSNPNYLRYIKLVSSTDIVTFIGEETLKVEAKDISIMSREASFSNSIKLSDDYYMIKDMVVVPDVPLVESDDDKEYEELKLNV</sequence>
<dbReference type="CDD" id="cd00187">
    <property type="entry name" value="TOP4c"/>
    <property type="match status" value="1"/>
</dbReference>
<dbReference type="GO" id="GO:0016853">
    <property type="term" value="F:isomerase activity"/>
    <property type="evidence" value="ECO:0007669"/>
    <property type="project" value="UniProtKB-KW"/>
</dbReference>
<keyword evidence="6 7" id="KW-0413">Isomerase</keyword>
<dbReference type="HAMAP" id="MF_00937">
    <property type="entry name" value="ParC_type2"/>
    <property type="match status" value="1"/>
</dbReference>
<comment type="function">
    <text evidence="7">Topoisomerase IV is essential for chromosome segregation. It relaxes supercoiled DNA. Performs the decatenation events required during the replication of a circular DNA molecule.</text>
</comment>
<feature type="domain" description="Topo IIA-type catalytic" evidence="9">
    <location>
        <begin position="34"/>
        <end position="497"/>
    </location>
</feature>
<evidence type="ECO:0000256" key="1">
    <source>
        <dbReference type="ARBA" id="ARBA00000185"/>
    </source>
</evidence>
<dbReference type="InterPro" id="IPR005741">
    <property type="entry name" value="TopoIV_A_Gpos"/>
</dbReference>
<dbReference type="InterPro" id="IPR013758">
    <property type="entry name" value="Topo_IIA_A/C_ab"/>
</dbReference>
<feature type="site" description="Interaction with DNA" evidence="7">
    <location>
        <position position="80"/>
    </location>
</feature>
<dbReference type="Gene3D" id="1.10.268.10">
    <property type="entry name" value="Topoisomerase, domain 3"/>
    <property type="match status" value="1"/>
</dbReference>
<dbReference type="SUPFAM" id="SSF101904">
    <property type="entry name" value="GyrA/ParC C-terminal domain-like"/>
    <property type="match status" value="1"/>
</dbReference>
<name>A0ABU0DXH8_9FIRM</name>
<evidence type="ECO:0000256" key="4">
    <source>
        <dbReference type="ARBA" id="ARBA00023125"/>
    </source>
</evidence>
<dbReference type="SUPFAM" id="SSF56719">
    <property type="entry name" value="Type II DNA topoisomerase"/>
    <property type="match status" value="1"/>
</dbReference>
<accession>A0ABU0DXH8</accession>
<dbReference type="NCBIfam" id="NF004044">
    <property type="entry name" value="PRK05561.1"/>
    <property type="match status" value="1"/>
</dbReference>
<dbReference type="Gene3D" id="2.120.10.90">
    <property type="entry name" value="DNA gyrase/topoisomerase IV, subunit A, C-terminal"/>
    <property type="match status" value="1"/>
</dbReference>
<evidence type="ECO:0000256" key="2">
    <source>
        <dbReference type="ARBA" id="ARBA00022475"/>
    </source>
</evidence>
<comment type="subcellular location">
    <subcellularLocation>
        <location evidence="7">Cell membrane</location>
        <topology evidence="7">Peripheral membrane protein</topology>
    </subcellularLocation>
</comment>